<name>A0ABR7ER19_9FIRM</name>
<evidence type="ECO:0000256" key="2">
    <source>
        <dbReference type="ARBA" id="ARBA00022475"/>
    </source>
</evidence>
<evidence type="ECO:0000256" key="6">
    <source>
        <dbReference type="PIRNR" id="PIRNR018968"/>
    </source>
</evidence>
<organism evidence="8 9">
    <name type="scientific">Dorea hominis</name>
    <dbReference type="NCBI Taxonomy" id="2763040"/>
    <lineage>
        <taxon>Bacteria</taxon>
        <taxon>Bacillati</taxon>
        <taxon>Bacillota</taxon>
        <taxon>Clostridia</taxon>
        <taxon>Lachnospirales</taxon>
        <taxon>Lachnospiraceae</taxon>
        <taxon>Dorea</taxon>
    </lineage>
</organism>
<feature type="transmembrane region" description="Helical" evidence="6">
    <location>
        <begin position="99"/>
        <end position="125"/>
    </location>
</feature>
<feature type="transmembrane region" description="Helical" evidence="6">
    <location>
        <begin position="627"/>
        <end position="650"/>
    </location>
</feature>
<keyword evidence="6" id="KW-0813">Transport</keyword>
<dbReference type="InterPro" id="IPR003838">
    <property type="entry name" value="ABC3_permease_C"/>
</dbReference>
<feature type="transmembrane region" description="Helical" evidence="6">
    <location>
        <begin position="58"/>
        <end position="78"/>
    </location>
</feature>
<keyword evidence="9" id="KW-1185">Reference proteome</keyword>
<evidence type="ECO:0000313" key="8">
    <source>
        <dbReference type="EMBL" id="MBC5663796.1"/>
    </source>
</evidence>
<feature type="transmembrane region" description="Helical" evidence="6">
    <location>
        <begin position="227"/>
        <end position="253"/>
    </location>
</feature>
<feature type="transmembrane region" description="Helical" evidence="6">
    <location>
        <begin position="145"/>
        <end position="172"/>
    </location>
</feature>
<dbReference type="InterPro" id="IPR052536">
    <property type="entry name" value="ABC-4_Integral_Memb_Prot"/>
</dbReference>
<dbReference type="PANTHER" id="PTHR46795:SF3">
    <property type="entry name" value="ABC TRANSPORTER PERMEASE"/>
    <property type="match status" value="1"/>
</dbReference>
<feature type="transmembrane region" description="Helical" evidence="6">
    <location>
        <begin position="21"/>
        <end position="38"/>
    </location>
</feature>
<dbReference type="InterPro" id="IPR027022">
    <property type="entry name" value="ABC_permease_BceB-typ"/>
</dbReference>
<proteinExistence type="inferred from homology"/>
<dbReference type="EMBL" id="JACOOY010000001">
    <property type="protein sequence ID" value="MBC5663796.1"/>
    <property type="molecule type" value="Genomic_DNA"/>
</dbReference>
<evidence type="ECO:0000256" key="4">
    <source>
        <dbReference type="ARBA" id="ARBA00022989"/>
    </source>
</evidence>
<evidence type="ECO:0000313" key="9">
    <source>
        <dbReference type="Proteomes" id="UP000647235"/>
    </source>
</evidence>
<accession>A0ABR7ER19</accession>
<keyword evidence="4 6" id="KW-1133">Transmembrane helix</keyword>
<keyword evidence="5 6" id="KW-0472">Membrane</keyword>
<feature type="transmembrane region" description="Helical" evidence="6">
    <location>
        <begin position="282"/>
        <end position="307"/>
    </location>
</feature>
<gene>
    <name evidence="8" type="ORF">H8S07_00645</name>
</gene>
<dbReference type="RefSeq" id="WP_186855213.1">
    <property type="nucleotide sequence ID" value="NZ_JACOOY010000001.1"/>
</dbReference>
<dbReference type="Pfam" id="PF02687">
    <property type="entry name" value="FtsX"/>
    <property type="match status" value="1"/>
</dbReference>
<dbReference type="PIRSF" id="PIRSF018968">
    <property type="entry name" value="ABC_permease_BceB"/>
    <property type="match status" value="1"/>
</dbReference>
<feature type="transmembrane region" description="Helical" evidence="6">
    <location>
        <begin position="592"/>
        <end position="615"/>
    </location>
</feature>
<reference evidence="8 9" key="1">
    <citation type="submission" date="2020-08" db="EMBL/GenBank/DDBJ databases">
        <title>Genome public.</title>
        <authorList>
            <person name="Liu C."/>
            <person name="Sun Q."/>
        </authorList>
    </citation>
    <scope>NUCLEOTIDE SEQUENCE [LARGE SCALE GENOMIC DNA]</scope>
    <source>
        <strain evidence="8 9">NSJ-36</strain>
    </source>
</reference>
<comment type="subcellular location">
    <subcellularLocation>
        <location evidence="1 6">Cell membrane</location>
        <topology evidence="1 6">Multi-pass membrane protein</topology>
    </subcellularLocation>
</comment>
<comment type="caution">
    <text evidence="8">The sequence shown here is derived from an EMBL/GenBank/DDBJ whole genome shotgun (WGS) entry which is preliminary data.</text>
</comment>
<evidence type="ECO:0000256" key="3">
    <source>
        <dbReference type="ARBA" id="ARBA00022692"/>
    </source>
</evidence>
<protein>
    <submittedName>
        <fullName evidence="8">ABC transporter permease</fullName>
    </submittedName>
</protein>
<feature type="transmembrane region" description="Helical" evidence="6">
    <location>
        <begin position="531"/>
        <end position="558"/>
    </location>
</feature>
<keyword evidence="3 6" id="KW-0812">Transmembrane</keyword>
<comment type="similarity">
    <text evidence="6">Belongs to the ABC-4 integral membrane protein family.</text>
</comment>
<dbReference type="Proteomes" id="UP000647235">
    <property type="component" value="Unassembled WGS sequence"/>
</dbReference>
<keyword evidence="2 6" id="KW-1003">Cell membrane</keyword>
<evidence type="ECO:0000256" key="1">
    <source>
        <dbReference type="ARBA" id="ARBA00004651"/>
    </source>
</evidence>
<feature type="domain" description="ABC3 transporter permease C-terminal" evidence="7">
    <location>
        <begin position="61"/>
        <end position="173"/>
    </location>
</feature>
<dbReference type="PANTHER" id="PTHR46795">
    <property type="entry name" value="ABC TRANSPORTER PERMEASE-RELATED-RELATED"/>
    <property type="match status" value="1"/>
</dbReference>
<evidence type="ECO:0000259" key="7">
    <source>
        <dbReference type="Pfam" id="PF02687"/>
    </source>
</evidence>
<feature type="transmembrane region" description="Helical" evidence="6">
    <location>
        <begin position="197"/>
        <end position="215"/>
    </location>
</feature>
<sequence length="660" mass="75650">MARNIYAKLAVTNLKNNRKTYMPYILTSMLMVMMFYMFDALTKSKDLRMETLRLCLQYATGVMVIFSVIFLFYTNSFLMKQRKNEIGVYNVLGMGKRHIAKMMAVETVIIAGVSMIGGLILGIIFGKMMYLILLKILHSGVEMKFAVSMAAIKDCLVLFLIIFMLTFIYNLLQVQLANPMELLRGSSQGEKEPKTRWLLALVGVLALGSGYYIALTTKEPLKALLTFFLAVVLVIIGTYALFTAGSIALLKILKKNKKYYYRQGHFTTISGMIYRMKQNAVGLANICILSTMVLVMISTTTSLYAGMEDVLHTRFPKAVAVTNYQTSRESRNQLQEALEKECDRLHLQRQSQISYRCGQLMASQKDEQFEINADAYNSSKICYLTLLPLEDYNHMEGKTETLNENEILLYCPDGKYNYYDLKIAKENFHVKKQIRKLKAEVEKTQSVYGNYYIVFKNTDAILKILQMQNYSGQNVPEAFKKNQQMLRYYTAFDLNGKNAENAKILGKLQKGLNKVPYTEMESRETSRESFYGLYGGLFFIGIYLGILFLIATVLIIYYKQISEGFEDRKRFQIMQNVGMSKREVRRSIRSQILSVFFLPLFMAILHVIVAFPIMVKLLRVLNLSNRALFAGCTVTTIGVFAVFYAIVYSLTAKEYYRIVN</sequence>
<evidence type="ECO:0000256" key="5">
    <source>
        <dbReference type="ARBA" id="ARBA00023136"/>
    </source>
</evidence>